<evidence type="ECO:0000256" key="7">
    <source>
        <dbReference type="ARBA" id="ARBA00023157"/>
    </source>
</evidence>
<dbReference type="Gene3D" id="1.10.1280.10">
    <property type="entry name" value="Di-copper center containing domain from catechol oxidase"/>
    <property type="match status" value="1"/>
</dbReference>
<name>A0A0N9HGV8_SINHE</name>
<comment type="cofactor">
    <cofactor evidence="1">
        <name>Cu(2+)</name>
        <dbReference type="ChEBI" id="CHEBI:29036"/>
    </cofactor>
</comment>
<feature type="domain" description="Tyrosinase copper-binding" evidence="9">
    <location>
        <begin position="213"/>
        <end position="230"/>
    </location>
</feature>
<evidence type="ECO:0000256" key="8">
    <source>
        <dbReference type="SAM" id="MobiDB-lite"/>
    </source>
</evidence>
<keyword evidence="5" id="KW-0560">Oxidoreductase</keyword>
<evidence type="ECO:0000256" key="1">
    <source>
        <dbReference type="ARBA" id="ARBA00001973"/>
    </source>
</evidence>
<protein>
    <submittedName>
        <fullName evidence="10">Polyphenol oxidase</fullName>
    </submittedName>
</protein>
<dbReference type="InterPro" id="IPR008922">
    <property type="entry name" value="Di-copper_centre_dom_sf"/>
</dbReference>
<proteinExistence type="evidence at transcript level"/>
<sequence length="605" mass="68727">MYEDISDLSDFFIFTEPSFAIWSETMALSLSVTPAFQPKPRLLLGPISPLASIPKRSSYTSCNQNKHRNGKNSSTSDIDRRNMLIGLGALYGASASPILTNTSIAAPIQAPDLTTCHEAYDDSLKEKVVCCKPVVVTTIDFKFPDPSEPLRVRRPAKDMSQKDLAKFIEAIAKMKALPEDDPRNFIQQAQVHCSFCQDAYDQPGFPNIPVQVHGSWIFPAWHRFYVYFWEKILGNLIGDPTFAIPYWNWSDPEGMYLPEIYLDEKSPLYNGKRNKWHYDALLDFKYSFGDANPTSSEADDVILANLRLLNNDFTESKNTPKLFMGRVLRAGEEVVEEYGYLETVHNTIHQWVGPSTSPYWDMGNLHTAARDTVFWGHHANVDRLWNTYQLTRNMKPEFDTTDWLDATFVFPDPDVKGQAIKCKVRDSLDPSKFRYTYESVQPDEQQFLQVREKYLNKKKASKSKLRSNALTTVEAFGSNPRVIDTTVRVLVNRPKASRTKDEKEKESEVLLVDNIDYDDQEHARFDVYIAKPTNGKASSDLGELAGSYVKIPNSHNGKKKPKNTKRFGITNLLDDIDAEDSDRLVVSFVPRFGEVTVGGVSIEFV</sequence>
<dbReference type="AlphaFoldDB" id="A0A0N9HGV8"/>
<evidence type="ECO:0000259" key="9">
    <source>
        <dbReference type="PROSITE" id="PS00497"/>
    </source>
</evidence>
<dbReference type="SUPFAM" id="SSF48056">
    <property type="entry name" value="Di-copper centre-containing domain"/>
    <property type="match status" value="1"/>
</dbReference>
<keyword evidence="3" id="KW-0479">Metal-binding</keyword>
<dbReference type="PROSITE" id="PS00497">
    <property type="entry name" value="TYROSINASE_1"/>
    <property type="match status" value="1"/>
</dbReference>
<dbReference type="InterPro" id="IPR050316">
    <property type="entry name" value="Tyrosinase/Hemocyanin"/>
</dbReference>
<dbReference type="InterPro" id="IPR022740">
    <property type="entry name" value="Polyphenol_oxidase_C"/>
</dbReference>
<evidence type="ECO:0000256" key="2">
    <source>
        <dbReference type="ARBA" id="ARBA00009928"/>
    </source>
</evidence>
<dbReference type="GO" id="GO:0004097">
    <property type="term" value="F:catechol oxidase activity"/>
    <property type="evidence" value="ECO:0007669"/>
    <property type="project" value="InterPro"/>
</dbReference>
<accession>A0A0N9HGV8</accession>
<evidence type="ECO:0000313" key="10">
    <source>
        <dbReference type="EMBL" id="ALG05138.1"/>
    </source>
</evidence>
<dbReference type="PRINTS" id="PR00092">
    <property type="entry name" value="TYROSINASE"/>
</dbReference>
<keyword evidence="6" id="KW-0186">Copper</keyword>
<keyword evidence="4" id="KW-0883">Thioether bond</keyword>
<keyword evidence="7" id="KW-1015">Disulfide bond</keyword>
<dbReference type="Pfam" id="PF12142">
    <property type="entry name" value="PPO1_DWL"/>
    <property type="match status" value="1"/>
</dbReference>
<comment type="similarity">
    <text evidence="2">Belongs to the tyrosinase family.</text>
</comment>
<dbReference type="InterPro" id="IPR022739">
    <property type="entry name" value="Polyphenol_oxidase_cen"/>
</dbReference>
<dbReference type="EMBL" id="KT390176">
    <property type="protein sequence ID" value="ALG05138.1"/>
    <property type="molecule type" value="mRNA"/>
</dbReference>
<organism evidence="10">
    <name type="scientific">Sinopodophyllum hexandrum</name>
    <name type="common">Himalayan may apple</name>
    <name type="synonym">Podophyllum hexandrum</name>
    <dbReference type="NCBI Taxonomy" id="93608"/>
    <lineage>
        <taxon>Eukaryota</taxon>
        <taxon>Viridiplantae</taxon>
        <taxon>Streptophyta</taxon>
        <taxon>Embryophyta</taxon>
        <taxon>Tracheophyta</taxon>
        <taxon>Spermatophyta</taxon>
        <taxon>Magnoliopsida</taxon>
        <taxon>Ranunculales</taxon>
        <taxon>Berberidaceae</taxon>
        <taxon>Podophylloideae</taxon>
        <taxon>Podophylleae</taxon>
        <taxon>Sinopodophyllum</taxon>
    </lineage>
</organism>
<dbReference type="InterPro" id="IPR002227">
    <property type="entry name" value="Tyrosinase_Cu-bd"/>
</dbReference>
<evidence type="ECO:0000256" key="6">
    <source>
        <dbReference type="ARBA" id="ARBA00023008"/>
    </source>
</evidence>
<gene>
    <name evidence="10" type="primary">PPO1</name>
</gene>
<feature type="region of interest" description="Disordered" evidence="8">
    <location>
        <begin position="57"/>
        <end position="77"/>
    </location>
</feature>
<evidence type="ECO:0000256" key="3">
    <source>
        <dbReference type="ARBA" id="ARBA00022723"/>
    </source>
</evidence>
<dbReference type="Pfam" id="PF12143">
    <property type="entry name" value="PPO1_KFDV"/>
    <property type="match status" value="1"/>
</dbReference>
<dbReference type="GO" id="GO:0046872">
    <property type="term" value="F:metal ion binding"/>
    <property type="evidence" value="ECO:0007669"/>
    <property type="project" value="UniProtKB-KW"/>
</dbReference>
<reference evidence="10" key="1">
    <citation type="journal article" date="2015" name="Science">
        <title>Six enzymes from mayapple that complete the biosynthetic pathway to the etoposide aglycone.</title>
        <authorList>
            <person name="Lau W."/>
            <person name="Sattely E.S."/>
        </authorList>
    </citation>
    <scope>NUCLEOTIDE SEQUENCE</scope>
</reference>
<dbReference type="PANTHER" id="PTHR11474:SF76">
    <property type="entry name" value="SHKT DOMAIN-CONTAINING PROTEIN"/>
    <property type="match status" value="1"/>
</dbReference>
<evidence type="ECO:0000256" key="5">
    <source>
        <dbReference type="ARBA" id="ARBA00023002"/>
    </source>
</evidence>
<dbReference type="Pfam" id="PF00264">
    <property type="entry name" value="Tyrosinase"/>
    <property type="match status" value="1"/>
</dbReference>
<dbReference type="PANTHER" id="PTHR11474">
    <property type="entry name" value="TYROSINASE FAMILY MEMBER"/>
    <property type="match status" value="1"/>
</dbReference>
<evidence type="ECO:0000256" key="4">
    <source>
        <dbReference type="ARBA" id="ARBA00022784"/>
    </source>
</evidence>